<evidence type="ECO:0000313" key="7">
    <source>
        <dbReference type="Proteomes" id="UP001140206"/>
    </source>
</evidence>
<organism evidence="6 7">
    <name type="scientific">Rhynchospora pubera</name>
    <dbReference type="NCBI Taxonomy" id="906938"/>
    <lineage>
        <taxon>Eukaryota</taxon>
        <taxon>Viridiplantae</taxon>
        <taxon>Streptophyta</taxon>
        <taxon>Embryophyta</taxon>
        <taxon>Tracheophyta</taxon>
        <taxon>Spermatophyta</taxon>
        <taxon>Magnoliopsida</taxon>
        <taxon>Liliopsida</taxon>
        <taxon>Poales</taxon>
        <taxon>Cyperaceae</taxon>
        <taxon>Cyperoideae</taxon>
        <taxon>Rhynchosporeae</taxon>
        <taxon>Rhynchospora</taxon>
    </lineage>
</organism>
<reference evidence="6" key="1">
    <citation type="submission" date="2022-08" db="EMBL/GenBank/DDBJ databases">
        <authorList>
            <person name="Marques A."/>
        </authorList>
    </citation>
    <scope>NUCLEOTIDE SEQUENCE</scope>
    <source>
        <strain evidence="6">RhyPub2mFocal</strain>
        <tissue evidence="6">Leaves</tissue>
    </source>
</reference>
<evidence type="ECO:0000256" key="3">
    <source>
        <dbReference type="ARBA" id="ARBA00023134"/>
    </source>
</evidence>
<name>A0AAV8CY08_9POAL</name>
<dbReference type="InterPro" id="IPR050227">
    <property type="entry name" value="Rab"/>
</dbReference>
<dbReference type="PROSITE" id="PS51419">
    <property type="entry name" value="RAB"/>
    <property type="match status" value="1"/>
</dbReference>
<feature type="compositionally biased region" description="Polar residues" evidence="5">
    <location>
        <begin position="109"/>
        <end position="119"/>
    </location>
</feature>
<evidence type="ECO:0000256" key="5">
    <source>
        <dbReference type="SAM" id="MobiDB-lite"/>
    </source>
</evidence>
<comment type="subcellular location">
    <subcellularLocation>
        <location evidence="4">Endomembrane system</location>
        <topology evidence="4">Lipid-anchor</topology>
    </subcellularLocation>
</comment>
<feature type="compositionally biased region" description="Polar residues" evidence="5">
    <location>
        <begin position="91"/>
        <end position="100"/>
    </location>
</feature>
<dbReference type="EMBL" id="JAMFTS010000004">
    <property type="protein sequence ID" value="KAJ4759176.1"/>
    <property type="molecule type" value="Genomic_DNA"/>
</dbReference>
<dbReference type="GO" id="GO:0003924">
    <property type="term" value="F:GTPase activity"/>
    <property type="evidence" value="ECO:0007669"/>
    <property type="project" value="InterPro"/>
</dbReference>
<keyword evidence="3" id="KW-0342">GTP-binding</keyword>
<dbReference type="SMART" id="SM00175">
    <property type="entry name" value="RAB"/>
    <property type="match status" value="1"/>
</dbReference>
<protein>
    <submittedName>
        <fullName evidence="6">Ras-related protein Rab-1A</fullName>
    </submittedName>
</protein>
<comment type="caution">
    <text evidence="6">The sequence shown here is derived from an EMBL/GenBank/DDBJ whole genome shotgun (WGS) entry which is preliminary data.</text>
</comment>
<dbReference type="GO" id="GO:0012505">
    <property type="term" value="C:endomembrane system"/>
    <property type="evidence" value="ECO:0007669"/>
    <property type="project" value="UniProtKB-SubCell"/>
</dbReference>
<proteinExistence type="inferred from homology"/>
<dbReference type="GO" id="GO:0005525">
    <property type="term" value="F:GTP binding"/>
    <property type="evidence" value="ECO:0007669"/>
    <property type="project" value="UniProtKB-KW"/>
</dbReference>
<evidence type="ECO:0000256" key="4">
    <source>
        <dbReference type="ARBA" id="ARBA00037868"/>
    </source>
</evidence>
<dbReference type="PROSITE" id="PS51421">
    <property type="entry name" value="RAS"/>
    <property type="match status" value="1"/>
</dbReference>
<evidence type="ECO:0000256" key="1">
    <source>
        <dbReference type="ARBA" id="ARBA00006270"/>
    </source>
</evidence>
<keyword evidence="2" id="KW-0547">Nucleotide-binding</keyword>
<dbReference type="SMART" id="SM00174">
    <property type="entry name" value="RHO"/>
    <property type="match status" value="1"/>
</dbReference>
<accession>A0AAV8CY08</accession>
<dbReference type="SUPFAM" id="SSF52540">
    <property type="entry name" value="P-loop containing nucleoside triphosphate hydrolases"/>
    <property type="match status" value="1"/>
</dbReference>
<dbReference type="InterPro" id="IPR001806">
    <property type="entry name" value="Small_GTPase"/>
</dbReference>
<dbReference type="Proteomes" id="UP001140206">
    <property type="component" value="Chromosome 4"/>
</dbReference>
<dbReference type="InterPro" id="IPR027417">
    <property type="entry name" value="P-loop_NTPase"/>
</dbReference>
<comment type="similarity">
    <text evidence="1">Belongs to the small GTPase superfamily. Rab family.</text>
</comment>
<gene>
    <name evidence="6" type="ORF">LUZ62_069551</name>
</gene>
<keyword evidence="7" id="KW-1185">Reference proteome</keyword>
<dbReference type="Pfam" id="PF00071">
    <property type="entry name" value="Ras"/>
    <property type="match status" value="1"/>
</dbReference>
<evidence type="ECO:0000313" key="6">
    <source>
        <dbReference type="EMBL" id="KAJ4759176.1"/>
    </source>
</evidence>
<dbReference type="PANTHER" id="PTHR47977">
    <property type="entry name" value="RAS-RELATED PROTEIN RAB"/>
    <property type="match status" value="1"/>
</dbReference>
<evidence type="ECO:0000256" key="2">
    <source>
        <dbReference type="ARBA" id="ARBA00022741"/>
    </source>
</evidence>
<feature type="region of interest" description="Disordered" evidence="5">
    <location>
        <begin position="91"/>
        <end position="119"/>
    </location>
</feature>
<dbReference type="AlphaFoldDB" id="A0AAV8CY08"/>
<dbReference type="SMART" id="SM00173">
    <property type="entry name" value="RAS"/>
    <property type="match status" value="1"/>
</dbReference>
<dbReference type="PRINTS" id="PR00449">
    <property type="entry name" value="RASTRNSFRMNG"/>
</dbReference>
<sequence length="119" mass="13026">MIVYDVTDQESFNNVKQWLNEIDRYASDSVNKLLVGNKCDLTANKIVSTETAKAFANEMGIPFMETSAKNATNVEQAFMAMAAAIKNRMASQPAMNSARPQTLPIKGQPVNQKSSCCST</sequence>
<dbReference type="Gene3D" id="3.40.50.300">
    <property type="entry name" value="P-loop containing nucleotide triphosphate hydrolases"/>
    <property type="match status" value="1"/>
</dbReference>
<dbReference type="FunFam" id="3.40.50.300:FF:001447">
    <property type="entry name" value="Ras-related protein Rab-1B"/>
    <property type="match status" value="1"/>
</dbReference>